<evidence type="ECO:0000313" key="1">
    <source>
        <dbReference type="EMBL" id="KKN80242.1"/>
    </source>
</evidence>
<accession>A0A0F9TZ13</accession>
<name>A0A0F9TZ13_9ZZZZ</name>
<dbReference type="EMBL" id="LAZR01000234">
    <property type="protein sequence ID" value="KKN80242.1"/>
    <property type="molecule type" value="Genomic_DNA"/>
</dbReference>
<dbReference type="AlphaFoldDB" id="A0A0F9TZ13"/>
<gene>
    <name evidence="1" type="ORF">LCGC14_0332110</name>
</gene>
<sequence length="123" mass="13635">MIEPHIVREAEIDGYTVRYDIMGASLLGPHFVKSWTIVTDSGSMYTSAPHGLISLAQAEALCRKVIEAIKPKEPKAEPEPQNLEEAVASLLVEVDAAVEEENWYLGNMEEAAEHVRRFLLGKS</sequence>
<protein>
    <submittedName>
        <fullName evidence="1">Uncharacterized protein</fullName>
    </submittedName>
</protein>
<proteinExistence type="predicted"/>
<organism evidence="1">
    <name type="scientific">marine sediment metagenome</name>
    <dbReference type="NCBI Taxonomy" id="412755"/>
    <lineage>
        <taxon>unclassified sequences</taxon>
        <taxon>metagenomes</taxon>
        <taxon>ecological metagenomes</taxon>
    </lineage>
</organism>
<reference evidence="1" key="1">
    <citation type="journal article" date="2015" name="Nature">
        <title>Complex archaea that bridge the gap between prokaryotes and eukaryotes.</title>
        <authorList>
            <person name="Spang A."/>
            <person name="Saw J.H."/>
            <person name="Jorgensen S.L."/>
            <person name="Zaremba-Niedzwiedzka K."/>
            <person name="Martijn J."/>
            <person name="Lind A.E."/>
            <person name="van Eijk R."/>
            <person name="Schleper C."/>
            <person name="Guy L."/>
            <person name="Ettema T.J."/>
        </authorList>
    </citation>
    <scope>NUCLEOTIDE SEQUENCE</scope>
</reference>
<comment type="caution">
    <text evidence="1">The sequence shown here is derived from an EMBL/GenBank/DDBJ whole genome shotgun (WGS) entry which is preliminary data.</text>
</comment>